<keyword evidence="3" id="KW-0479">Metal-binding</keyword>
<accession>A0A9Q0JNH8</accession>
<reference evidence="7" key="1">
    <citation type="submission" date="2022-02" db="EMBL/GenBank/DDBJ databases">
        <authorList>
            <person name="Henning P.M."/>
            <person name="McCubbin A.G."/>
            <person name="Shore J.S."/>
        </authorList>
    </citation>
    <scope>NUCLEOTIDE SEQUENCE</scope>
    <source>
        <strain evidence="7">F60SS</strain>
        <tissue evidence="7">Leaves</tissue>
    </source>
</reference>
<evidence type="ECO:0000256" key="1">
    <source>
        <dbReference type="ARBA" id="ARBA00001962"/>
    </source>
</evidence>
<comment type="caution">
    <text evidence="7">The sequence shown here is derived from an EMBL/GenBank/DDBJ whole genome shotgun (WGS) entry which is preliminary data.</text>
</comment>
<dbReference type="Proteomes" id="UP001141552">
    <property type="component" value="Unassembled WGS sequence"/>
</dbReference>
<dbReference type="InterPro" id="IPR026992">
    <property type="entry name" value="DIOX_N"/>
</dbReference>
<dbReference type="GO" id="GO:0046872">
    <property type="term" value="F:metal ion binding"/>
    <property type="evidence" value="ECO:0007669"/>
    <property type="project" value="UniProtKB-KW"/>
</dbReference>
<dbReference type="OrthoDB" id="849515at2759"/>
<keyword evidence="5" id="KW-0408">Iron</keyword>
<organism evidence="7 8">
    <name type="scientific">Turnera subulata</name>
    <dbReference type="NCBI Taxonomy" id="218843"/>
    <lineage>
        <taxon>Eukaryota</taxon>
        <taxon>Viridiplantae</taxon>
        <taxon>Streptophyta</taxon>
        <taxon>Embryophyta</taxon>
        <taxon>Tracheophyta</taxon>
        <taxon>Spermatophyta</taxon>
        <taxon>Magnoliopsida</taxon>
        <taxon>eudicotyledons</taxon>
        <taxon>Gunneridae</taxon>
        <taxon>Pentapetalae</taxon>
        <taxon>rosids</taxon>
        <taxon>fabids</taxon>
        <taxon>Malpighiales</taxon>
        <taxon>Passifloraceae</taxon>
        <taxon>Turnera</taxon>
    </lineage>
</organism>
<dbReference type="Pfam" id="PF03171">
    <property type="entry name" value="2OG-FeII_Oxy"/>
    <property type="match status" value="2"/>
</dbReference>
<evidence type="ECO:0000256" key="2">
    <source>
        <dbReference type="ARBA" id="ARBA00008056"/>
    </source>
</evidence>
<keyword evidence="4" id="KW-0560">Oxidoreductase</keyword>
<dbReference type="InterPro" id="IPR044861">
    <property type="entry name" value="IPNS-like_FE2OG_OXY"/>
</dbReference>
<reference evidence="7" key="2">
    <citation type="journal article" date="2023" name="Plants (Basel)">
        <title>Annotation of the Turnera subulata (Passifloraceae) Draft Genome Reveals the S-Locus Evolved after the Divergence of Turneroideae from Passifloroideae in a Stepwise Manner.</title>
        <authorList>
            <person name="Henning P.M."/>
            <person name="Roalson E.H."/>
            <person name="Mir W."/>
            <person name="McCubbin A.G."/>
            <person name="Shore J.S."/>
        </authorList>
    </citation>
    <scope>NUCLEOTIDE SEQUENCE</scope>
    <source>
        <strain evidence="7">F60SS</strain>
    </source>
</reference>
<dbReference type="Gene3D" id="2.60.120.330">
    <property type="entry name" value="B-lactam Antibiotic, Isopenicillin N Synthase, Chain"/>
    <property type="match status" value="4"/>
</dbReference>
<name>A0A9Q0JNH8_9ROSI</name>
<dbReference type="SUPFAM" id="SSF51197">
    <property type="entry name" value="Clavaminate synthase-like"/>
    <property type="match status" value="4"/>
</dbReference>
<evidence type="ECO:0000313" key="7">
    <source>
        <dbReference type="EMBL" id="KAJ4847065.1"/>
    </source>
</evidence>
<proteinExistence type="inferred from homology"/>
<dbReference type="FunFam" id="2.60.120.330:FF:000005">
    <property type="entry name" value="1-aminocyclopropane-1-carboxylate oxidase homolog 1"/>
    <property type="match status" value="2"/>
</dbReference>
<evidence type="ECO:0000256" key="4">
    <source>
        <dbReference type="ARBA" id="ARBA00023002"/>
    </source>
</evidence>
<gene>
    <name evidence="7" type="ORF">Tsubulata_034878</name>
</gene>
<comment type="similarity">
    <text evidence="2">Belongs to the iron/ascorbate-dependent oxidoreductase family.</text>
</comment>
<feature type="domain" description="Fe2OG dioxygenase" evidence="6">
    <location>
        <begin position="209"/>
        <end position="378"/>
    </location>
</feature>
<dbReference type="Pfam" id="PF14226">
    <property type="entry name" value="DIOX_N"/>
    <property type="match status" value="2"/>
</dbReference>
<feature type="domain" description="Fe2OG dioxygenase" evidence="6">
    <location>
        <begin position="618"/>
        <end position="787"/>
    </location>
</feature>
<dbReference type="PROSITE" id="PS51471">
    <property type="entry name" value="FE2OG_OXY"/>
    <property type="match status" value="2"/>
</dbReference>
<sequence>MASTINLEYDRLGEVKAFDDTKAGVKGLVDAGITKVPRIFHHPLNTFKLASDTKFSIPIIDLKGVHQCSDQRQAIVEKIRSASECFGFFEVVNHGIPEGVLEEAKEGLRRFNEQDPELRKVFYTRDYMKKVVYNSNFDLYSAPTANWRDTLHCVMAPDPPQPEEMPSACRDEIMVFSKEAMKLGNLLFELFSEALGLDPNHLKDMDCCEGMAVLGNYYPACPQPELTMGASPHADSDFLTVLLQDNIGGLQILHQDQWIDVPPVPGALVVNIGDLLQLLSNDKFKSCEHRVLASHSPRVSLACFFSTFIMTNSRLYGPIKELLTEENPPKYRETTVREYSAHYKNKGLFSNNKFVSVFHRVLANKEGPRISVPCFFMPRGQIDSEVYGPIKELISEEDPPVFRELNQTIMASTINLEYDRLGEVKAFDDTKAGVKGLVDAGITKVPRIFHHPLNTFKLASDTKFSIPIIDLKGVHQCSDQRQAIVEKIRSASECFGFFEVVNHGIPEGVLEEAKEGLRRFNEQDPELRKVFYTRDYMKKVVYNSNFDLYSAPTANWRDTLHCVMAPDPPQPEEMPSACRDEIMVFSKEAMKLGNLLFELFSEALGLDPNHLKDMDCCEGMAVLGNYYPACPQPELTMGASPHADSDFLTVLLQDNIGGLQILHQDQWIDVPPVPGALVVNIGDLLQLLSNDKFKSCEHRVLASHSPRVSLACFFSTFIMTNSRLYGPIKELLTEENPPKYRETTVREYSAHYKNKGLFSNNKFVSVFHRVLANKEGPRISVPCFFMPRGQIDSEVYGPIKELISEEDPPVFRELNVKDFTRISFAKGLDGTSPLLHFKL</sequence>
<dbReference type="PANTHER" id="PTHR10209">
    <property type="entry name" value="OXIDOREDUCTASE, 2OG-FE II OXYGENASE FAMILY PROTEIN"/>
    <property type="match status" value="1"/>
</dbReference>
<dbReference type="PANTHER" id="PTHR10209:SF791">
    <property type="entry name" value="1-AMINOCYCLOPROPANE-1-CARBOXYLATE OXIDASE HOMOLOG 1"/>
    <property type="match status" value="1"/>
</dbReference>
<evidence type="ECO:0000259" key="6">
    <source>
        <dbReference type="PROSITE" id="PS51471"/>
    </source>
</evidence>
<evidence type="ECO:0000256" key="3">
    <source>
        <dbReference type="ARBA" id="ARBA00022723"/>
    </source>
</evidence>
<dbReference type="AlphaFoldDB" id="A0A9Q0JNH8"/>
<dbReference type="InterPro" id="IPR027443">
    <property type="entry name" value="IPNS-like_sf"/>
</dbReference>
<comment type="cofactor">
    <cofactor evidence="1">
        <name>Fe cation</name>
        <dbReference type="ChEBI" id="CHEBI:24875"/>
    </cofactor>
</comment>
<dbReference type="EMBL" id="JAKUCV010001275">
    <property type="protein sequence ID" value="KAJ4847065.1"/>
    <property type="molecule type" value="Genomic_DNA"/>
</dbReference>
<dbReference type="InterPro" id="IPR005123">
    <property type="entry name" value="Oxoglu/Fe-dep_dioxygenase_dom"/>
</dbReference>
<evidence type="ECO:0000256" key="5">
    <source>
        <dbReference type="ARBA" id="ARBA00023004"/>
    </source>
</evidence>
<evidence type="ECO:0000313" key="8">
    <source>
        <dbReference type="Proteomes" id="UP001141552"/>
    </source>
</evidence>
<protein>
    <recommendedName>
        <fullName evidence="6">Fe2OG dioxygenase domain-containing protein</fullName>
    </recommendedName>
</protein>
<keyword evidence="8" id="KW-1185">Reference proteome</keyword>
<dbReference type="GO" id="GO:0051213">
    <property type="term" value="F:dioxygenase activity"/>
    <property type="evidence" value="ECO:0007669"/>
    <property type="project" value="UniProtKB-ARBA"/>
</dbReference>